<gene>
    <name evidence="3" type="ORF">GPU96_10g19620</name>
</gene>
<dbReference type="Proteomes" id="UP001059546">
    <property type="component" value="Chromosome X"/>
</dbReference>
<dbReference type="EMBL" id="CP075156">
    <property type="protein sequence ID" value="UTX44172.1"/>
    <property type="molecule type" value="Genomic_DNA"/>
</dbReference>
<evidence type="ECO:0000259" key="2">
    <source>
        <dbReference type="Pfam" id="PF03847"/>
    </source>
</evidence>
<dbReference type="Gene3D" id="1.10.20.10">
    <property type="entry name" value="Histone, subunit A"/>
    <property type="match status" value="1"/>
</dbReference>
<dbReference type="AlphaFoldDB" id="A0A9Q9C7T6"/>
<dbReference type="GO" id="GO:0046982">
    <property type="term" value="F:protein heterodimerization activity"/>
    <property type="evidence" value="ECO:0007669"/>
    <property type="project" value="InterPro"/>
</dbReference>
<evidence type="ECO:0000313" key="4">
    <source>
        <dbReference type="Proteomes" id="UP001059546"/>
    </source>
</evidence>
<proteinExistence type="predicted"/>
<accession>A0A9Q9C7T6</accession>
<dbReference type="GO" id="GO:0006352">
    <property type="term" value="P:DNA-templated transcription initiation"/>
    <property type="evidence" value="ECO:0007669"/>
    <property type="project" value="InterPro"/>
</dbReference>
<organism evidence="3 4">
    <name type="scientific">Encephalitozoon hellem</name>
    <name type="common">Microsporidian parasite</name>
    <dbReference type="NCBI Taxonomy" id="27973"/>
    <lineage>
        <taxon>Eukaryota</taxon>
        <taxon>Fungi</taxon>
        <taxon>Fungi incertae sedis</taxon>
        <taxon>Microsporidia</taxon>
        <taxon>Unikaryonidae</taxon>
        <taxon>Encephalitozoon</taxon>
    </lineage>
</organism>
<evidence type="ECO:0000256" key="1">
    <source>
        <dbReference type="SAM" id="MobiDB-lite"/>
    </source>
</evidence>
<feature type="region of interest" description="Disordered" evidence="1">
    <location>
        <begin position="336"/>
        <end position="357"/>
    </location>
</feature>
<name>A0A9Q9C7T6_ENCHE</name>
<sequence>MNFFKEGERLKAIFDNLVKQHKKSKRRVVDNKNVSKEMVQEYEENRLRLTHFFKMHSRFIRPRKNSVGIFSIDDFVKARTEAVMLSSKEGLGTEERARMGFSVGMPMDWNRMNDRVAVNYGMPGGGPLYMPGVIPDGRWGVPMEQGMPIWMGPMGQPIIRGQERASLWNPMPFPRQSEGVGGFHGVQPHGVEYRGFNGVYGGYGMYMEPRLRDNGQHVGLGMEEGNVYGMYGGFPSGCERNRFGERYRVAGKTVVSPKTGFSYISDERGVSGARQPTNWVGGGQLYSTSRKKEEAMMSHHTVSPGNLSYINGIAPEVCRGNSFATTCSLYPEVPGKRRCSAQHPQSPTNRGEVGREAVEKVPEDRILDEIMVGSDCLEKGEMYSCNLEDLWRLDILLGPEKEQGCDGIEKNEIELPKDLQNNNGRDPNGELCNVNRNAGSDVKTIEELIGCKDIDKDVKAFIYELCDGFVDHIIHMSCALAYHRKKDVVELCDVKLALKTEVGIEVPEDDEDLKNVSTESKEKR</sequence>
<dbReference type="GO" id="GO:0005669">
    <property type="term" value="C:transcription factor TFIID complex"/>
    <property type="evidence" value="ECO:0007669"/>
    <property type="project" value="InterPro"/>
</dbReference>
<dbReference type="SUPFAM" id="SSF47113">
    <property type="entry name" value="Histone-fold"/>
    <property type="match status" value="1"/>
</dbReference>
<feature type="domain" description="Transcription initiation factor TFIID subunit 12" evidence="2">
    <location>
        <begin position="452"/>
        <end position="501"/>
    </location>
</feature>
<dbReference type="InterPro" id="IPR009072">
    <property type="entry name" value="Histone-fold"/>
</dbReference>
<dbReference type="InterPro" id="IPR003228">
    <property type="entry name" value="TFIID_TAF12_dom"/>
</dbReference>
<reference evidence="3" key="1">
    <citation type="submission" date="2021-05" db="EMBL/GenBank/DDBJ databases">
        <title>Encephalitozoon hellem ATCC 50604 Complete Genome.</title>
        <authorList>
            <person name="Mascarenhas dos Santos A.C."/>
            <person name="Julian A.T."/>
            <person name="Pombert J.-F."/>
        </authorList>
    </citation>
    <scope>NUCLEOTIDE SEQUENCE</scope>
    <source>
        <strain evidence="3">ATCC 50604</strain>
    </source>
</reference>
<protein>
    <submittedName>
        <fullName evidence="3">Transcription initiation factor TFIID subunit TAF12</fullName>
    </submittedName>
</protein>
<dbReference type="Pfam" id="PF03847">
    <property type="entry name" value="TFIID_20kDa"/>
    <property type="match status" value="1"/>
</dbReference>
<evidence type="ECO:0000313" key="3">
    <source>
        <dbReference type="EMBL" id="UTX44172.1"/>
    </source>
</evidence>